<keyword evidence="1" id="KW-0812">Transmembrane</keyword>
<dbReference type="RefSeq" id="WP_185363588.1">
    <property type="nucleotide sequence ID" value="NZ_JAARPY010000020.1"/>
</dbReference>
<name>A0A841YIA5_9LIST</name>
<keyword evidence="1" id="KW-0472">Membrane</keyword>
<dbReference type="Proteomes" id="UP000571128">
    <property type="component" value="Unassembled WGS sequence"/>
</dbReference>
<dbReference type="InterPro" id="IPR021359">
    <property type="entry name" value="DUF2812"/>
</dbReference>
<evidence type="ECO:0000313" key="2">
    <source>
        <dbReference type="EMBL" id="MBC1399943.1"/>
    </source>
</evidence>
<dbReference type="AlphaFoldDB" id="A0A841YIA5"/>
<dbReference type="EMBL" id="JAARPY010000020">
    <property type="protein sequence ID" value="MBC1399943.1"/>
    <property type="molecule type" value="Genomic_DNA"/>
</dbReference>
<reference evidence="2 3" key="1">
    <citation type="submission" date="2020-03" db="EMBL/GenBank/DDBJ databases">
        <title>Soil Listeria distribution.</title>
        <authorList>
            <person name="Liao J."/>
            <person name="Wiedmann M."/>
        </authorList>
    </citation>
    <scope>NUCLEOTIDE SEQUENCE [LARGE SCALE GENOMIC DNA]</scope>
    <source>
        <strain evidence="2 3">FSL L7-1645</strain>
    </source>
</reference>
<keyword evidence="1" id="KW-1133">Transmembrane helix</keyword>
<evidence type="ECO:0000313" key="3">
    <source>
        <dbReference type="Proteomes" id="UP000571128"/>
    </source>
</evidence>
<evidence type="ECO:0000256" key="1">
    <source>
        <dbReference type="SAM" id="Phobius"/>
    </source>
</evidence>
<dbReference type="Pfam" id="PF11193">
    <property type="entry name" value="DUF2812"/>
    <property type="match status" value="1"/>
</dbReference>
<feature type="transmembrane region" description="Helical" evidence="1">
    <location>
        <begin position="147"/>
        <end position="166"/>
    </location>
</feature>
<feature type="transmembrane region" description="Helical" evidence="1">
    <location>
        <begin position="121"/>
        <end position="141"/>
    </location>
</feature>
<comment type="caution">
    <text evidence="2">The sequence shown here is derived from an EMBL/GenBank/DDBJ whole genome shotgun (WGS) entry which is preliminary data.</text>
</comment>
<protein>
    <submittedName>
        <fullName evidence="2">DUF2812 domain-containing protein</fullName>
    </submittedName>
</protein>
<gene>
    <name evidence="2" type="ORF">HB844_13850</name>
</gene>
<accession>A0A841YIA5</accession>
<organism evidence="2 3">
    <name type="scientific">Listeria fleischmannii</name>
    <dbReference type="NCBI Taxonomy" id="1069827"/>
    <lineage>
        <taxon>Bacteria</taxon>
        <taxon>Bacillati</taxon>
        <taxon>Bacillota</taxon>
        <taxon>Bacilli</taxon>
        <taxon>Bacillales</taxon>
        <taxon>Listeriaceae</taxon>
        <taxon>Listeria</taxon>
    </lineage>
</organism>
<sequence length="183" mass="21786">MTKKVFKFITVDNVEKEEAFLEEMANKGWFFNKYASLRYHFDQGEPAEYTYCIDYKEDAEDIDEYLALFEDAGWEHVYAYPILNGNWMYFRKAAKEGALREAIFTDDASMVALWKRIRSRWTWFGSIMSLVLIILAVSYSFLSLYTAIFTFMLGFLVIALYVKMYMRITRKIKLRRGRTSIFE</sequence>
<proteinExistence type="predicted"/>